<dbReference type="Gene3D" id="3.20.20.80">
    <property type="entry name" value="Glycosidases"/>
    <property type="match status" value="1"/>
</dbReference>
<keyword evidence="4 6" id="KW-0378">Hydrolase</keyword>
<evidence type="ECO:0000256" key="6">
    <source>
        <dbReference type="RuleBase" id="RU361153"/>
    </source>
</evidence>
<dbReference type="InterPro" id="IPR001547">
    <property type="entry name" value="Glyco_hydro_5"/>
</dbReference>
<name>A0A423WEZ0_9PEZI</name>
<comment type="caution">
    <text evidence="9">The sequence shown here is derived from an EMBL/GenBank/DDBJ whole genome shotgun (WGS) entry which is preliminary data.</text>
</comment>
<evidence type="ECO:0000256" key="3">
    <source>
        <dbReference type="ARBA" id="ARBA00012601"/>
    </source>
</evidence>
<proteinExistence type="inferred from homology"/>
<keyword evidence="5 6" id="KW-0326">Glycosidase</keyword>
<dbReference type="GO" id="GO:0009251">
    <property type="term" value="P:glucan catabolic process"/>
    <property type="evidence" value="ECO:0007669"/>
    <property type="project" value="TreeGrafter"/>
</dbReference>
<organism evidence="9 10">
    <name type="scientific">Cytospora schulzeri</name>
    <dbReference type="NCBI Taxonomy" id="448051"/>
    <lineage>
        <taxon>Eukaryota</taxon>
        <taxon>Fungi</taxon>
        <taxon>Dikarya</taxon>
        <taxon>Ascomycota</taxon>
        <taxon>Pezizomycotina</taxon>
        <taxon>Sordariomycetes</taxon>
        <taxon>Sordariomycetidae</taxon>
        <taxon>Diaporthales</taxon>
        <taxon>Cytosporaceae</taxon>
        <taxon>Cytospora</taxon>
    </lineage>
</organism>
<dbReference type="PANTHER" id="PTHR34142:SF1">
    <property type="entry name" value="GLYCOSIDE HYDROLASE FAMILY 5 DOMAIN-CONTAINING PROTEIN"/>
    <property type="match status" value="1"/>
</dbReference>
<feature type="domain" description="Glycoside hydrolase family 5" evidence="8">
    <location>
        <begin position="151"/>
        <end position="419"/>
    </location>
</feature>
<evidence type="ECO:0000259" key="8">
    <source>
        <dbReference type="Pfam" id="PF00150"/>
    </source>
</evidence>
<dbReference type="InterPro" id="IPR017853">
    <property type="entry name" value="GH"/>
</dbReference>
<dbReference type="SUPFAM" id="SSF51445">
    <property type="entry name" value="(Trans)glycosidases"/>
    <property type="match status" value="1"/>
</dbReference>
<dbReference type="AlphaFoldDB" id="A0A423WEZ0"/>
<sequence>MRVSSSLLAAGFAASALAAPGAQRRSCKSKSASSSLASVAVASATSIALPVSSSAAPASASSTSSSVVSAIASSSVAAAASSAASSVASSAAATSVVASSAVASSAVAPSSVASSTASSSVAAAASSSSSVSTNNASTNGSGSLLFLGASESGAEFGTGAIPGTEGTDYTFPDTTAIQTLMDMGMNMFRIPFLMERIAQGTMTATLDADYLASLSTVVKYVTDAGKHAVLDPHNYARYGGSIISSTSDFKTFWTNLATEFADNPNVVFDCNNEPHDMSTATQTAELMQACVDGVRAAGATSQYIFVEGTSYTGAWTWTTSGNSENMGGITDTVDDKLVYEMHQYLDSDGSGTSETCVSTTIGAERLADATNWLRENNKIGIVGEFAGGANADCETAVEGMLSYMTDNSDVWLGALWWGAGPWWADYIYSMEPSSGKGYTAYKSILSKYAPA</sequence>
<protein>
    <recommendedName>
        <fullName evidence="3">cellulase</fullName>
        <ecNumber evidence="3">3.2.1.4</ecNumber>
    </recommendedName>
</protein>
<evidence type="ECO:0000256" key="7">
    <source>
        <dbReference type="SAM" id="SignalP"/>
    </source>
</evidence>
<dbReference type="PANTHER" id="PTHR34142">
    <property type="entry name" value="ENDO-BETA-1,4-GLUCANASE A"/>
    <property type="match status" value="1"/>
</dbReference>
<comment type="similarity">
    <text evidence="2 6">Belongs to the glycosyl hydrolase 5 (cellulase A) family.</text>
</comment>
<feature type="chain" id="PRO_5018975825" description="cellulase" evidence="7">
    <location>
        <begin position="19"/>
        <end position="451"/>
    </location>
</feature>
<dbReference type="EMBL" id="LKEA01000018">
    <property type="protein sequence ID" value="ROW01957.1"/>
    <property type="molecule type" value="Genomic_DNA"/>
</dbReference>
<dbReference type="EC" id="3.2.1.4" evidence="3"/>
<accession>A0A423WEZ0</accession>
<evidence type="ECO:0000256" key="2">
    <source>
        <dbReference type="ARBA" id="ARBA00005641"/>
    </source>
</evidence>
<evidence type="ECO:0000256" key="1">
    <source>
        <dbReference type="ARBA" id="ARBA00000966"/>
    </source>
</evidence>
<dbReference type="GO" id="GO:0008810">
    <property type="term" value="F:cellulase activity"/>
    <property type="evidence" value="ECO:0007669"/>
    <property type="project" value="UniProtKB-EC"/>
</dbReference>
<feature type="signal peptide" evidence="7">
    <location>
        <begin position="1"/>
        <end position="18"/>
    </location>
</feature>
<dbReference type="OrthoDB" id="5823761at2759"/>
<dbReference type="Proteomes" id="UP000283895">
    <property type="component" value="Unassembled WGS sequence"/>
</dbReference>
<keyword evidence="10" id="KW-1185">Reference proteome</keyword>
<gene>
    <name evidence="9" type="ORF">VMCG_05603</name>
</gene>
<evidence type="ECO:0000256" key="5">
    <source>
        <dbReference type="ARBA" id="ARBA00023295"/>
    </source>
</evidence>
<dbReference type="Pfam" id="PF00150">
    <property type="entry name" value="Cellulase"/>
    <property type="match status" value="1"/>
</dbReference>
<comment type="catalytic activity">
    <reaction evidence="1">
        <text>Endohydrolysis of (1-&gt;4)-beta-D-glucosidic linkages in cellulose, lichenin and cereal beta-D-glucans.</text>
        <dbReference type="EC" id="3.2.1.4"/>
    </reaction>
</comment>
<dbReference type="STRING" id="356882.A0A423WEZ0"/>
<keyword evidence="7" id="KW-0732">Signal</keyword>
<reference evidence="9 10" key="1">
    <citation type="submission" date="2015-09" db="EMBL/GenBank/DDBJ databases">
        <title>Host preference determinants of Valsa canker pathogens revealed by comparative genomics.</title>
        <authorList>
            <person name="Yin Z."/>
            <person name="Huang L."/>
        </authorList>
    </citation>
    <scope>NUCLEOTIDE SEQUENCE [LARGE SCALE GENOMIC DNA]</scope>
    <source>
        <strain evidence="9 10">03-1</strain>
    </source>
</reference>
<evidence type="ECO:0000313" key="9">
    <source>
        <dbReference type="EMBL" id="ROW01957.1"/>
    </source>
</evidence>
<evidence type="ECO:0000256" key="4">
    <source>
        <dbReference type="ARBA" id="ARBA00022801"/>
    </source>
</evidence>
<evidence type="ECO:0000313" key="10">
    <source>
        <dbReference type="Proteomes" id="UP000283895"/>
    </source>
</evidence>